<organism evidence="3 4">
    <name type="scientific">Piloderma croceum (strain F 1598)</name>
    <dbReference type="NCBI Taxonomy" id="765440"/>
    <lineage>
        <taxon>Eukaryota</taxon>
        <taxon>Fungi</taxon>
        <taxon>Dikarya</taxon>
        <taxon>Basidiomycota</taxon>
        <taxon>Agaricomycotina</taxon>
        <taxon>Agaricomycetes</taxon>
        <taxon>Agaricomycetidae</taxon>
        <taxon>Atheliales</taxon>
        <taxon>Atheliaceae</taxon>
        <taxon>Piloderma</taxon>
    </lineage>
</organism>
<accession>A0A0C3G2B1</accession>
<evidence type="ECO:0000313" key="4">
    <source>
        <dbReference type="Proteomes" id="UP000054166"/>
    </source>
</evidence>
<evidence type="ECO:0000256" key="2">
    <source>
        <dbReference type="SAM" id="SignalP"/>
    </source>
</evidence>
<keyword evidence="1" id="KW-0812">Transmembrane</keyword>
<keyword evidence="1" id="KW-0472">Membrane</keyword>
<sequence length="135" mass="13736">MFALGGVCVCGSQSVVVCALPLLPLPYTCPTAPTADVAAAVTALHTSCPALAPTLGHVPYRPRSWCCRCCCSYSHADVSPAAAIAASRMCAPTPAADAAAAAAAAVAAVALWLLLVLLLLLLDTWTVTCKSVFYT</sequence>
<dbReference type="Proteomes" id="UP000054166">
    <property type="component" value="Unassembled WGS sequence"/>
</dbReference>
<proteinExistence type="predicted"/>
<keyword evidence="4" id="KW-1185">Reference proteome</keyword>
<feature type="chain" id="PRO_5002164612" evidence="2">
    <location>
        <begin position="20"/>
        <end position="135"/>
    </location>
</feature>
<evidence type="ECO:0000313" key="3">
    <source>
        <dbReference type="EMBL" id="KIM90500.1"/>
    </source>
</evidence>
<dbReference type="EMBL" id="KN832973">
    <property type="protein sequence ID" value="KIM90500.1"/>
    <property type="molecule type" value="Genomic_DNA"/>
</dbReference>
<dbReference type="HOGENOM" id="CLU_1886522_0_0_1"/>
<gene>
    <name evidence="3" type="ORF">PILCRDRAFT_1785</name>
</gene>
<name>A0A0C3G2B1_PILCF</name>
<dbReference type="InParanoid" id="A0A0C3G2B1"/>
<feature type="transmembrane region" description="Helical" evidence="1">
    <location>
        <begin position="98"/>
        <end position="122"/>
    </location>
</feature>
<protein>
    <submittedName>
        <fullName evidence="3">Uncharacterized protein</fullName>
    </submittedName>
</protein>
<feature type="signal peptide" evidence="2">
    <location>
        <begin position="1"/>
        <end position="19"/>
    </location>
</feature>
<keyword evidence="2" id="KW-0732">Signal</keyword>
<evidence type="ECO:0000256" key="1">
    <source>
        <dbReference type="SAM" id="Phobius"/>
    </source>
</evidence>
<keyword evidence="1" id="KW-1133">Transmembrane helix</keyword>
<reference evidence="3 4" key="1">
    <citation type="submission" date="2014-04" db="EMBL/GenBank/DDBJ databases">
        <authorList>
            <consortium name="DOE Joint Genome Institute"/>
            <person name="Kuo A."/>
            <person name="Tarkka M."/>
            <person name="Buscot F."/>
            <person name="Kohler A."/>
            <person name="Nagy L.G."/>
            <person name="Floudas D."/>
            <person name="Copeland A."/>
            <person name="Barry K.W."/>
            <person name="Cichocki N."/>
            <person name="Veneault-Fourrey C."/>
            <person name="LaButti K."/>
            <person name="Lindquist E.A."/>
            <person name="Lipzen A."/>
            <person name="Lundell T."/>
            <person name="Morin E."/>
            <person name="Murat C."/>
            <person name="Sun H."/>
            <person name="Tunlid A."/>
            <person name="Henrissat B."/>
            <person name="Grigoriev I.V."/>
            <person name="Hibbett D.S."/>
            <person name="Martin F."/>
            <person name="Nordberg H.P."/>
            <person name="Cantor M.N."/>
            <person name="Hua S.X."/>
        </authorList>
    </citation>
    <scope>NUCLEOTIDE SEQUENCE [LARGE SCALE GENOMIC DNA]</scope>
    <source>
        <strain evidence="3 4">F 1598</strain>
    </source>
</reference>
<reference evidence="4" key="2">
    <citation type="submission" date="2015-01" db="EMBL/GenBank/DDBJ databases">
        <title>Evolutionary Origins and Diversification of the Mycorrhizal Mutualists.</title>
        <authorList>
            <consortium name="DOE Joint Genome Institute"/>
            <consortium name="Mycorrhizal Genomics Consortium"/>
            <person name="Kohler A."/>
            <person name="Kuo A."/>
            <person name="Nagy L.G."/>
            <person name="Floudas D."/>
            <person name="Copeland A."/>
            <person name="Barry K.W."/>
            <person name="Cichocki N."/>
            <person name="Veneault-Fourrey C."/>
            <person name="LaButti K."/>
            <person name="Lindquist E.A."/>
            <person name="Lipzen A."/>
            <person name="Lundell T."/>
            <person name="Morin E."/>
            <person name="Murat C."/>
            <person name="Riley R."/>
            <person name="Ohm R."/>
            <person name="Sun H."/>
            <person name="Tunlid A."/>
            <person name="Henrissat B."/>
            <person name="Grigoriev I.V."/>
            <person name="Hibbett D.S."/>
            <person name="Martin F."/>
        </authorList>
    </citation>
    <scope>NUCLEOTIDE SEQUENCE [LARGE SCALE GENOMIC DNA]</scope>
    <source>
        <strain evidence="4">F 1598</strain>
    </source>
</reference>
<dbReference type="AlphaFoldDB" id="A0A0C3G2B1"/>